<dbReference type="SUPFAM" id="SSF47072">
    <property type="entry name" value="Cysteine alpha-hairpin motif"/>
    <property type="match status" value="1"/>
</dbReference>
<evidence type="ECO:0000256" key="1">
    <source>
        <dbReference type="ARBA" id="ARBA00004569"/>
    </source>
</evidence>
<evidence type="ECO:0000256" key="2">
    <source>
        <dbReference type="ARBA" id="ARBA00009858"/>
    </source>
</evidence>
<dbReference type="STRING" id="71717.A0A4Y7TV33"/>
<dbReference type="Gene3D" id="1.10.287.1130">
    <property type="entry name" value="CytochromE C oxidase copper chaperone"/>
    <property type="match status" value="1"/>
</dbReference>
<dbReference type="Pfam" id="PF08991">
    <property type="entry name" value="CMC4"/>
    <property type="match status" value="1"/>
</dbReference>
<organism evidence="6 7">
    <name type="scientific">Coprinellus micaceus</name>
    <name type="common">Glistening ink-cap mushroom</name>
    <name type="synonym">Coprinus micaceus</name>
    <dbReference type="NCBI Taxonomy" id="71717"/>
    <lineage>
        <taxon>Eukaryota</taxon>
        <taxon>Fungi</taxon>
        <taxon>Dikarya</taxon>
        <taxon>Basidiomycota</taxon>
        <taxon>Agaricomycotina</taxon>
        <taxon>Agaricomycetes</taxon>
        <taxon>Agaricomycetidae</taxon>
        <taxon>Agaricales</taxon>
        <taxon>Agaricineae</taxon>
        <taxon>Psathyrellaceae</taxon>
        <taxon>Coprinellus</taxon>
    </lineage>
</organism>
<name>A0A4Y7TV33_COPMI</name>
<sequence>ACALHACLNKNTYSPEKCDKDLRRLYECCRDFYAKAGEGAESTACPMPRVLERWFKDHPK</sequence>
<dbReference type="PANTHER" id="PTHR15590">
    <property type="entry name" value="CX9C MOTIF-CONTAINING PROTEIN 4"/>
    <property type="match status" value="1"/>
</dbReference>
<proteinExistence type="inferred from homology"/>
<protein>
    <recommendedName>
        <fullName evidence="3">Cx9C motif-containing protein 4, mitochondrial</fullName>
    </recommendedName>
</protein>
<gene>
    <name evidence="6" type="ORF">FA13DRAFT_1621355</name>
</gene>
<evidence type="ECO:0000256" key="4">
    <source>
        <dbReference type="ARBA" id="ARBA00023128"/>
    </source>
</evidence>
<dbReference type="AlphaFoldDB" id="A0A4Y7TV33"/>
<evidence type="ECO:0000313" key="7">
    <source>
        <dbReference type="Proteomes" id="UP000298030"/>
    </source>
</evidence>
<dbReference type="PANTHER" id="PTHR15590:SF0">
    <property type="entry name" value="CX9C MOTIF-CONTAINING PROTEIN 4"/>
    <property type="match status" value="1"/>
</dbReference>
<evidence type="ECO:0000256" key="3">
    <source>
        <dbReference type="ARBA" id="ARBA00019406"/>
    </source>
</evidence>
<dbReference type="InterPro" id="IPR027179">
    <property type="entry name" value="CMC4"/>
</dbReference>
<dbReference type="EMBL" id="QPFP01000003">
    <property type="protein sequence ID" value="TEB37841.1"/>
    <property type="molecule type" value="Genomic_DNA"/>
</dbReference>
<accession>A0A4Y7TV33</accession>
<evidence type="ECO:0000256" key="5">
    <source>
        <dbReference type="ARBA" id="ARBA00023157"/>
    </source>
</evidence>
<dbReference type="InterPro" id="IPR009069">
    <property type="entry name" value="Cys_alpha_HP_mot_SF"/>
</dbReference>
<dbReference type="OrthoDB" id="13601at2759"/>
<reference evidence="6 7" key="1">
    <citation type="journal article" date="2019" name="Nat. Ecol. Evol.">
        <title>Megaphylogeny resolves global patterns of mushroom evolution.</title>
        <authorList>
            <person name="Varga T."/>
            <person name="Krizsan K."/>
            <person name="Foldi C."/>
            <person name="Dima B."/>
            <person name="Sanchez-Garcia M."/>
            <person name="Sanchez-Ramirez S."/>
            <person name="Szollosi G.J."/>
            <person name="Szarkandi J.G."/>
            <person name="Papp V."/>
            <person name="Albert L."/>
            <person name="Andreopoulos W."/>
            <person name="Angelini C."/>
            <person name="Antonin V."/>
            <person name="Barry K.W."/>
            <person name="Bougher N.L."/>
            <person name="Buchanan P."/>
            <person name="Buyck B."/>
            <person name="Bense V."/>
            <person name="Catcheside P."/>
            <person name="Chovatia M."/>
            <person name="Cooper J."/>
            <person name="Damon W."/>
            <person name="Desjardin D."/>
            <person name="Finy P."/>
            <person name="Geml J."/>
            <person name="Haridas S."/>
            <person name="Hughes K."/>
            <person name="Justo A."/>
            <person name="Karasinski D."/>
            <person name="Kautmanova I."/>
            <person name="Kiss B."/>
            <person name="Kocsube S."/>
            <person name="Kotiranta H."/>
            <person name="LaButti K.M."/>
            <person name="Lechner B.E."/>
            <person name="Liimatainen K."/>
            <person name="Lipzen A."/>
            <person name="Lukacs Z."/>
            <person name="Mihaltcheva S."/>
            <person name="Morgado L.N."/>
            <person name="Niskanen T."/>
            <person name="Noordeloos M.E."/>
            <person name="Ohm R.A."/>
            <person name="Ortiz-Santana B."/>
            <person name="Ovrebo C."/>
            <person name="Racz N."/>
            <person name="Riley R."/>
            <person name="Savchenko A."/>
            <person name="Shiryaev A."/>
            <person name="Soop K."/>
            <person name="Spirin V."/>
            <person name="Szebenyi C."/>
            <person name="Tomsovsky M."/>
            <person name="Tulloss R.E."/>
            <person name="Uehling J."/>
            <person name="Grigoriev I.V."/>
            <person name="Vagvolgyi C."/>
            <person name="Papp T."/>
            <person name="Martin F.M."/>
            <person name="Miettinen O."/>
            <person name="Hibbett D.S."/>
            <person name="Nagy L.G."/>
        </authorList>
    </citation>
    <scope>NUCLEOTIDE SEQUENCE [LARGE SCALE GENOMIC DNA]</scope>
    <source>
        <strain evidence="6 7">FP101781</strain>
    </source>
</reference>
<keyword evidence="7" id="KW-1185">Reference proteome</keyword>
<comment type="caution">
    <text evidence="6">The sequence shown here is derived from an EMBL/GenBank/DDBJ whole genome shotgun (WGS) entry which is preliminary data.</text>
</comment>
<dbReference type="GO" id="GO:0005758">
    <property type="term" value="C:mitochondrial intermembrane space"/>
    <property type="evidence" value="ECO:0007669"/>
    <property type="project" value="UniProtKB-SubCell"/>
</dbReference>
<keyword evidence="5" id="KW-1015">Disulfide bond</keyword>
<feature type="non-terminal residue" evidence="6">
    <location>
        <position position="1"/>
    </location>
</feature>
<keyword evidence="4" id="KW-0496">Mitochondrion</keyword>
<dbReference type="Proteomes" id="UP000298030">
    <property type="component" value="Unassembled WGS sequence"/>
</dbReference>
<evidence type="ECO:0000313" key="6">
    <source>
        <dbReference type="EMBL" id="TEB37841.1"/>
    </source>
</evidence>
<comment type="similarity">
    <text evidence="2">Belongs to the CMC4 family.</text>
</comment>
<comment type="subcellular location">
    <subcellularLocation>
        <location evidence="1">Mitochondrion intermembrane space</location>
    </subcellularLocation>
</comment>